<reference evidence="1 2" key="1">
    <citation type="submission" date="2017-07" db="EMBL/GenBank/DDBJ databases">
        <title>An improved, manually edited Actinidia chinensis var. chinensis (kiwifruit) genome highlights the challenges associated with draft genomes and gene prediction in plants.</title>
        <authorList>
            <person name="Pilkington S."/>
            <person name="Crowhurst R."/>
            <person name="Hilario E."/>
            <person name="Nardozza S."/>
            <person name="Fraser L."/>
            <person name="Peng Y."/>
            <person name="Gunaseelan K."/>
            <person name="Simpson R."/>
            <person name="Tahir J."/>
            <person name="Deroles S."/>
            <person name="Templeton K."/>
            <person name="Luo Z."/>
            <person name="Davy M."/>
            <person name="Cheng C."/>
            <person name="Mcneilage M."/>
            <person name="Scaglione D."/>
            <person name="Liu Y."/>
            <person name="Zhang Q."/>
            <person name="Datson P."/>
            <person name="De Silva N."/>
            <person name="Gardiner S."/>
            <person name="Bassett H."/>
            <person name="Chagne D."/>
            <person name="Mccallum J."/>
            <person name="Dzierzon H."/>
            <person name="Deng C."/>
            <person name="Wang Y.-Y."/>
            <person name="Barron N."/>
            <person name="Manako K."/>
            <person name="Bowen J."/>
            <person name="Foster T."/>
            <person name="Erridge Z."/>
            <person name="Tiffin H."/>
            <person name="Waite C."/>
            <person name="Davies K."/>
            <person name="Grierson E."/>
            <person name="Laing W."/>
            <person name="Kirk R."/>
            <person name="Chen X."/>
            <person name="Wood M."/>
            <person name="Montefiori M."/>
            <person name="Brummell D."/>
            <person name="Schwinn K."/>
            <person name="Catanach A."/>
            <person name="Fullerton C."/>
            <person name="Li D."/>
            <person name="Meiyalaghan S."/>
            <person name="Nieuwenhuizen N."/>
            <person name="Read N."/>
            <person name="Prakash R."/>
            <person name="Hunter D."/>
            <person name="Zhang H."/>
            <person name="Mckenzie M."/>
            <person name="Knabel M."/>
            <person name="Harris A."/>
            <person name="Allan A."/>
            <person name="Chen A."/>
            <person name="Janssen B."/>
            <person name="Plunkett B."/>
            <person name="Dwamena C."/>
            <person name="Voogd C."/>
            <person name="Leif D."/>
            <person name="Lafferty D."/>
            <person name="Souleyre E."/>
            <person name="Varkonyi-Gasic E."/>
            <person name="Gambi F."/>
            <person name="Hanley J."/>
            <person name="Yao J.-L."/>
            <person name="Cheung J."/>
            <person name="David K."/>
            <person name="Warren B."/>
            <person name="Marsh K."/>
            <person name="Snowden K."/>
            <person name="Lin-Wang K."/>
            <person name="Brian L."/>
            <person name="Martinez-Sanchez M."/>
            <person name="Wang M."/>
            <person name="Ileperuma N."/>
            <person name="Macnee N."/>
            <person name="Campin R."/>
            <person name="Mcatee P."/>
            <person name="Drummond R."/>
            <person name="Espley R."/>
            <person name="Ireland H."/>
            <person name="Wu R."/>
            <person name="Atkinson R."/>
            <person name="Karunairetnam S."/>
            <person name="Bulley S."/>
            <person name="Chunkath S."/>
            <person name="Hanley Z."/>
            <person name="Storey R."/>
            <person name="Thrimawithana A."/>
            <person name="Thomson S."/>
            <person name="David C."/>
            <person name="Testolin R."/>
        </authorList>
    </citation>
    <scope>NUCLEOTIDE SEQUENCE [LARGE SCALE GENOMIC DNA]</scope>
    <source>
        <strain evidence="2">cv. Red5</strain>
        <tissue evidence="1">Young leaf</tissue>
    </source>
</reference>
<sequence>MSLSMDCLKHFGDVSGLCINAKFQSTSVHGQEPIFHILVGVSSLDQSCEGWIDFGFPFFPFPWELGKRSLRCVGNFYGEARLLVQKKNLVAWRDICRPKGEGGLGFIEFHAWNFALLSKSLGNLQSKKDSLWMKWMNQVYIRRDNFWEYVPAKQDSQMVRQLADIRDKVVMEVGSNRAALAASFWD</sequence>
<reference evidence="2" key="2">
    <citation type="journal article" date="2018" name="BMC Genomics">
        <title>A manually annotated Actinidia chinensis var. chinensis (kiwifruit) genome highlights the challenges associated with draft genomes and gene prediction in plants.</title>
        <authorList>
            <person name="Pilkington S.M."/>
            <person name="Crowhurst R."/>
            <person name="Hilario E."/>
            <person name="Nardozza S."/>
            <person name="Fraser L."/>
            <person name="Peng Y."/>
            <person name="Gunaseelan K."/>
            <person name="Simpson R."/>
            <person name="Tahir J."/>
            <person name="Deroles S.C."/>
            <person name="Templeton K."/>
            <person name="Luo Z."/>
            <person name="Davy M."/>
            <person name="Cheng C."/>
            <person name="McNeilage M."/>
            <person name="Scaglione D."/>
            <person name="Liu Y."/>
            <person name="Zhang Q."/>
            <person name="Datson P."/>
            <person name="De Silva N."/>
            <person name="Gardiner S.E."/>
            <person name="Bassett H."/>
            <person name="Chagne D."/>
            <person name="McCallum J."/>
            <person name="Dzierzon H."/>
            <person name="Deng C."/>
            <person name="Wang Y.Y."/>
            <person name="Barron L."/>
            <person name="Manako K."/>
            <person name="Bowen J."/>
            <person name="Foster T.M."/>
            <person name="Erridge Z.A."/>
            <person name="Tiffin H."/>
            <person name="Waite C.N."/>
            <person name="Davies K.M."/>
            <person name="Grierson E.P."/>
            <person name="Laing W.A."/>
            <person name="Kirk R."/>
            <person name="Chen X."/>
            <person name="Wood M."/>
            <person name="Montefiori M."/>
            <person name="Brummell D.A."/>
            <person name="Schwinn K.E."/>
            <person name="Catanach A."/>
            <person name="Fullerton C."/>
            <person name="Li D."/>
            <person name="Meiyalaghan S."/>
            <person name="Nieuwenhuizen N."/>
            <person name="Read N."/>
            <person name="Prakash R."/>
            <person name="Hunter D."/>
            <person name="Zhang H."/>
            <person name="McKenzie M."/>
            <person name="Knabel M."/>
            <person name="Harris A."/>
            <person name="Allan A.C."/>
            <person name="Gleave A."/>
            <person name="Chen A."/>
            <person name="Janssen B.J."/>
            <person name="Plunkett B."/>
            <person name="Ampomah-Dwamena C."/>
            <person name="Voogd C."/>
            <person name="Leif D."/>
            <person name="Lafferty D."/>
            <person name="Souleyre E.J.F."/>
            <person name="Varkonyi-Gasic E."/>
            <person name="Gambi F."/>
            <person name="Hanley J."/>
            <person name="Yao J.L."/>
            <person name="Cheung J."/>
            <person name="David K.M."/>
            <person name="Warren B."/>
            <person name="Marsh K."/>
            <person name="Snowden K.C."/>
            <person name="Lin-Wang K."/>
            <person name="Brian L."/>
            <person name="Martinez-Sanchez M."/>
            <person name="Wang M."/>
            <person name="Ileperuma N."/>
            <person name="Macnee N."/>
            <person name="Campin R."/>
            <person name="McAtee P."/>
            <person name="Drummond R.S.M."/>
            <person name="Espley R.V."/>
            <person name="Ireland H.S."/>
            <person name="Wu R."/>
            <person name="Atkinson R.G."/>
            <person name="Karunairetnam S."/>
            <person name="Bulley S."/>
            <person name="Chunkath S."/>
            <person name="Hanley Z."/>
            <person name="Storey R."/>
            <person name="Thrimawithana A.H."/>
            <person name="Thomson S."/>
            <person name="David C."/>
            <person name="Testolin R."/>
            <person name="Huang H."/>
            <person name="Hellens R.P."/>
            <person name="Schaffer R.J."/>
        </authorList>
    </citation>
    <scope>NUCLEOTIDE SEQUENCE [LARGE SCALE GENOMIC DNA]</scope>
    <source>
        <strain evidence="2">cv. Red5</strain>
    </source>
</reference>
<dbReference type="AlphaFoldDB" id="A0A2R6PF92"/>
<comment type="caution">
    <text evidence="1">The sequence shown here is derived from an EMBL/GenBank/DDBJ whole genome shotgun (WGS) entry which is preliminary data.</text>
</comment>
<organism evidence="1 2">
    <name type="scientific">Actinidia chinensis var. chinensis</name>
    <name type="common">Chinese soft-hair kiwi</name>
    <dbReference type="NCBI Taxonomy" id="1590841"/>
    <lineage>
        <taxon>Eukaryota</taxon>
        <taxon>Viridiplantae</taxon>
        <taxon>Streptophyta</taxon>
        <taxon>Embryophyta</taxon>
        <taxon>Tracheophyta</taxon>
        <taxon>Spermatophyta</taxon>
        <taxon>Magnoliopsida</taxon>
        <taxon>eudicotyledons</taxon>
        <taxon>Gunneridae</taxon>
        <taxon>Pentapetalae</taxon>
        <taxon>asterids</taxon>
        <taxon>Ericales</taxon>
        <taxon>Actinidiaceae</taxon>
        <taxon>Actinidia</taxon>
    </lineage>
</organism>
<accession>A0A2R6PF92</accession>
<proteinExistence type="predicted"/>
<evidence type="ECO:0000313" key="1">
    <source>
        <dbReference type="EMBL" id="PSR89969.1"/>
    </source>
</evidence>
<dbReference type="Proteomes" id="UP000241394">
    <property type="component" value="Chromosome LG26"/>
</dbReference>
<dbReference type="InParanoid" id="A0A2R6PF92"/>
<dbReference type="Gramene" id="PSR89969">
    <property type="protein sequence ID" value="PSR89969"/>
    <property type="gene ID" value="CEY00_Acc30166"/>
</dbReference>
<dbReference type="OrthoDB" id="1929473at2759"/>
<protein>
    <submittedName>
        <fullName evidence="1">Ribonuclease H protein</fullName>
    </submittedName>
</protein>
<dbReference type="STRING" id="1590841.A0A2R6PF92"/>
<gene>
    <name evidence="1" type="ORF">CEY00_Acc30166</name>
</gene>
<evidence type="ECO:0000313" key="2">
    <source>
        <dbReference type="Proteomes" id="UP000241394"/>
    </source>
</evidence>
<name>A0A2R6PF92_ACTCC</name>
<dbReference type="EMBL" id="NKQK01000026">
    <property type="protein sequence ID" value="PSR89969.1"/>
    <property type="molecule type" value="Genomic_DNA"/>
</dbReference>
<keyword evidence="2" id="KW-1185">Reference proteome</keyword>